<dbReference type="InterPro" id="IPR018062">
    <property type="entry name" value="HTH_AraC-typ_CS"/>
</dbReference>
<dbReference type="GO" id="GO:0003700">
    <property type="term" value="F:DNA-binding transcription factor activity"/>
    <property type="evidence" value="ECO:0007669"/>
    <property type="project" value="InterPro"/>
</dbReference>
<dbReference type="InterPro" id="IPR009057">
    <property type="entry name" value="Homeodomain-like_sf"/>
</dbReference>
<keyword evidence="3" id="KW-0804">Transcription</keyword>
<dbReference type="Proteomes" id="UP000261166">
    <property type="component" value="Unassembled WGS sequence"/>
</dbReference>
<sequence>MGKGKKHRLRSRTLRSYIISYTSVVLIALAMLSIMAAWQLAVRMRNETIRVTEARMYTIIEDLDSQFAEMRVTAVELASLEEFSLDYFQENKYREVELLERLKKYYSRNSISNYFFLKYMGYDNIFTSGGTTMPLQVHLRQYLNENDCEQAVALIGEMCTGPEKAFFLLKKEEAPALFIYPLEMYAMAGGGRGVLCMEVPESSLEKRMEKIAGRMEGDITLYYDGIRIYGEETSGGDFLERQSDDGRIRAVFYPAAESWFSWGNVFAVREWLVLLAIALALLCVAVLAAWRSYRPILEIVKKYELAAEDSMEWELDNIDMLIDGLLRKDEKNSRLLQEQYQALREQTIRLISRGGFTKGIQERLPMLNLHLDTASFCRIRCFLEIPEGTEEWKEPLRRDAEELSDDGVWLYPFWGESGLLNVLAAVSEEYQADEAVEALRALFEARGINARVGREEICHDLRLINSDERQLHSGREDREGNNSAATETDEREGREPGSCGGVQSGQEEEKRRILPGMQEGEKDAGLPPGKKKSTALRAVRYIEENCTKYDLSLDLVAQEFHITSTYLCRLIKQQTGESYKEYLTGLRVAAAKKMLQEENASVTDVCQRTGYTNVSHFIKVFQKAEGITPARYRDEFQKGTGLSGHSRI</sequence>
<feature type="transmembrane region" description="Helical" evidence="5">
    <location>
        <begin position="271"/>
        <end position="293"/>
    </location>
</feature>
<proteinExistence type="predicted"/>
<evidence type="ECO:0000256" key="1">
    <source>
        <dbReference type="ARBA" id="ARBA00023015"/>
    </source>
</evidence>
<dbReference type="OrthoDB" id="159632at2"/>
<dbReference type="SUPFAM" id="SSF46689">
    <property type="entry name" value="Homeodomain-like"/>
    <property type="match status" value="1"/>
</dbReference>
<evidence type="ECO:0000256" key="5">
    <source>
        <dbReference type="SAM" id="Phobius"/>
    </source>
</evidence>
<feature type="compositionally biased region" description="Basic and acidic residues" evidence="4">
    <location>
        <begin position="469"/>
        <end position="480"/>
    </location>
</feature>
<dbReference type="EMBL" id="QVLU01000004">
    <property type="protein sequence ID" value="RGE73124.1"/>
    <property type="molecule type" value="Genomic_DNA"/>
</dbReference>
<feature type="region of interest" description="Disordered" evidence="4">
    <location>
        <begin position="469"/>
        <end position="510"/>
    </location>
</feature>
<evidence type="ECO:0000256" key="2">
    <source>
        <dbReference type="ARBA" id="ARBA00023125"/>
    </source>
</evidence>
<dbReference type="InterPro" id="IPR020449">
    <property type="entry name" value="Tscrpt_reg_AraC-type_HTH"/>
</dbReference>
<reference evidence="7 8" key="1">
    <citation type="submission" date="2018-08" db="EMBL/GenBank/DDBJ databases">
        <title>A genome reference for cultivated species of the human gut microbiota.</title>
        <authorList>
            <person name="Zou Y."/>
            <person name="Xue W."/>
            <person name="Luo G."/>
        </authorList>
    </citation>
    <scope>NUCLEOTIDE SEQUENCE [LARGE SCALE GENOMIC DNA]</scope>
    <source>
        <strain evidence="7 8">AF26-4BH</strain>
    </source>
</reference>
<dbReference type="Gene3D" id="1.10.10.60">
    <property type="entry name" value="Homeodomain-like"/>
    <property type="match status" value="2"/>
</dbReference>
<comment type="caution">
    <text evidence="7">The sequence shown here is derived from an EMBL/GenBank/DDBJ whole genome shotgun (WGS) entry which is preliminary data.</text>
</comment>
<dbReference type="PROSITE" id="PS00041">
    <property type="entry name" value="HTH_ARAC_FAMILY_1"/>
    <property type="match status" value="1"/>
</dbReference>
<name>A0A3E3J1B5_9FIRM</name>
<dbReference type="InterPro" id="IPR018060">
    <property type="entry name" value="HTH_AraC"/>
</dbReference>
<evidence type="ECO:0000256" key="4">
    <source>
        <dbReference type="SAM" id="MobiDB-lite"/>
    </source>
</evidence>
<evidence type="ECO:0000259" key="6">
    <source>
        <dbReference type="PROSITE" id="PS01124"/>
    </source>
</evidence>
<organism evidence="7 8">
    <name type="scientific">Eisenbergiella massiliensis</name>
    <dbReference type="NCBI Taxonomy" id="1720294"/>
    <lineage>
        <taxon>Bacteria</taxon>
        <taxon>Bacillati</taxon>
        <taxon>Bacillota</taxon>
        <taxon>Clostridia</taxon>
        <taxon>Lachnospirales</taxon>
        <taxon>Lachnospiraceae</taxon>
        <taxon>Eisenbergiella</taxon>
    </lineage>
</organism>
<protein>
    <submittedName>
        <fullName evidence="7">AraC family transcriptional regulator</fullName>
    </submittedName>
</protein>
<feature type="transmembrane region" description="Helical" evidence="5">
    <location>
        <begin position="21"/>
        <end position="41"/>
    </location>
</feature>
<keyword evidence="5" id="KW-0812">Transmembrane</keyword>
<evidence type="ECO:0000313" key="7">
    <source>
        <dbReference type="EMBL" id="RGE73124.1"/>
    </source>
</evidence>
<feature type="domain" description="HTH araC/xylS-type" evidence="6">
    <location>
        <begin position="536"/>
        <end position="635"/>
    </location>
</feature>
<keyword evidence="5" id="KW-1133">Transmembrane helix</keyword>
<evidence type="ECO:0000256" key="3">
    <source>
        <dbReference type="ARBA" id="ARBA00023163"/>
    </source>
</evidence>
<dbReference type="PANTHER" id="PTHR43280:SF2">
    <property type="entry name" value="HTH-TYPE TRANSCRIPTIONAL REGULATOR EXSA"/>
    <property type="match status" value="1"/>
</dbReference>
<keyword evidence="5" id="KW-0472">Membrane</keyword>
<dbReference type="PANTHER" id="PTHR43280">
    <property type="entry name" value="ARAC-FAMILY TRANSCRIPTIONAL REGULATOR"/>
    <property type="match status" value="1"/>
</dbReference>
<dbReference type="AlphaFoldDB" id="A0A3E3J1B5"/>
<dbReference type="PRINTS" id="PR00032">
    <property type="entry name" value="HTHARAC"/>
</dbReference>
<dbReference type="PROSITE" id="PS01124">
    <property type="entry name" value="HTH_ARAC_FAMILY_2"/>
    <property type="match status" value="1"/>
</dbReference>
<gene>
    <name evidence="7" type="ORF">DWY69_06485</name>
</gene>
<accession>A0A3E3J1B5</accession>
<dbReference type="SMART" id="SM00342">
    <property type="entry name" value="HTH_ARAC"/>
    <property type="match status" value="1"/>
</dbReference>
<dbReference type="RefSeq" id="WP_117530655.1">
    <property type="nucleotide sequence ID" value="NZ_QVLU01000004.1"/>
</dbReference>
<keyword evidence="2" id="KW-0238">DNA-binding</keyword>
<evidence type="ECO:0000313" key="8">
    <source>
        <dbReference type="Proteomes" id="UP000261166"/>
    </source>
</evidence>
<dbReference type="GO" id="GO:0043565">
    <property type="term" value="F:sequence-specific DNA binding"/>
    <property type="evidence" value="ECO:0007669"/>
    <property type="project" value="InterPro"/>
</dbReference>
<keyword evidence="1" id="KW-0805">Transcription regulation</keyword>
<dbReference type="Pfam" id="PF12833">
    <property type="entry name" value="HTH_18"/>
    <property type="match status" value="1"/>
</dbReference>